<dbReference type="EMBL" id="DAEPXK010000008">
    <property type="protein sequence ID" value="HBH1541600.1"/>
    <property type="molecule type" value="Genomic_DNA"/>
</dbReference>
<dbReference type="RefSeq" id="WP_207011628.1">
    <property type="nucleotide sequence ID" value="NZ_JAFBLX010000011.1"/>
</dbReference>
<accession>A0AAN5VJQ3</accession>
<proteinExistence type="predicted"/>
<protein>
    <submittedName>
        <fullName evidence="1">Uncharacterized protein</fullName>
    </submittedName>
</protein>
<comment type="caution">
    <text evidence="1">The sequence shown here is derived from an EMBL/GenBank/DDBJ whole genome shotgun (WGS) entry which is preliminary data.</text>
</comment>
<reference evidence="1" key="2">
    <citation type="submission" date="2021-06" db="EMBL/GenBank/DDBJ databases">
        <authorList>
            <consortium name="NCBI Pathogen Detection Project"/>
        </authorList>
    </citation>
    <scope>NUCLEOTIDE SEQUENCE</scope>
    <source>
        <strain evidence="1">HN1000</strain>
    </source>
</reference>
<gene>
    <name evidence="1" type="ORF">KRM00_001062</name>
</gene>
<evidence type="ECO:0000313" key="2">
    <source>
        <dbReference type="Proteomes" id="UP000878956"/>
    </source>
</evidence>
<organism evidence="1 2">
    <name type="scientific">Clostridioides difficile</name>
    <name type="common">Peptoclostridium difficile</name>
    <dbReference type="NCBI Taxonomy" id="1496"/>
    <lineage>
        <taxon>Bacteria</taxon>
        <taxon>Bacillati</taxon>
        <taxon>Bacillota</taxon>
        <taxon>Clostridia</taxon>
        <taxon>Peptostreptococcales</taxon>
        <taxon>Peptostreptococcaceae</taxon>
        <taxon>Clostridioides</taxon>
    </lineage>
</organism>
<reference evidence="1" key="1">
    <citation type="journal article" date="2018" name="Genome Biol.">
        <title>SKESA: strategic k-mer extension for scrupulous assemblies.</title>
        <authorList>
            <person name="Souvorov A."/>
            <person name="Agarwala R."/>
            <person name="Lipman D.J."/>
        </authorList>
    </citation>
    <scope>NUCLEOTIDE SEQUENCE</scope>
    <source>
        <strain evidence="1">HN1000</strain>
    </source>
</reference>
<dbReference type="Proteomes" id="UP000878956">
    <property type="component" value="Unassembled WGS sequence"/>
</dbReference>
<name>A0AAN5VJQ3_CLODI</name>
<sequence>MIYKDLLKKIDDIENLKEIDNIKCSTNTGEYTIENSKKGYLTNFNIEGKTLIDLWGKTSSDFSLWKATFVDGKINILTENDIRYSNFFTINYTSYKPDTIYTIIVDVDKNTLPSTSGIYIHSLGEENSVFIPNLTNIAIPGGVIGKFKYTFTTISDLSDCNVVLRSVLDNDTLTSGYEVSLKITILEGDYTDINIDYSNELLSVGQRDKIEFLSYQYSGINIFNKNADFKDNYILQYLNGEELISEASNHKYTLDYIEIEPDTEYTFYNCSRNICWYDINKSFIPAPLNERIIGDKDIFYVARSPKNAKYLRVTIIKDLHDNGNKTIITKGNKYDKKTIPYTLRSLPNGVKDEIVYKNNKYYLIKRCEEHTYTDIGNLNLSHVYDNTLQFMGTLTPQAVVDSLDIAYVLCNNLNGKSRNDFNNNDIEGCSTTGSGDIAFKILKSKLTTQDGNGFNEWIKNNPITIIYQLAEPQEIELTSLNLEQYNNQTRFICNFGIVIPDISFESTQNLGSHIEVIRNNIKNYNVRTDFPFSINFLNGWQPYLGYASAVGNYCTNNNFVTINATINGGVTTAGTIIGKIPSKYAPRKNIIVIFQTTDGKYYNGIIRTNGEIEIYYNDITYRSWLYLYVNYLI</sequence>
<evidence type="ECO:0000313" key="1">
    <source>
        <dbReference type="EMBL" id="HBH1541600.1"/>
    </source>
</evidence>
<dbReference type="AlphaFoldDB" id="A0AAN5VJQ3"/>